<sequence>EILQTKELYSIGNETEEENDVTPYDGLVGNRRPSGGALITGHRSDTSFHPGRNTLLHVTEAPAEILTALEGDSLWDYNIIELERITNKKPLFYLGMVIFSRFNALQFLHISKDCLMNWLRMYRACSYHVRVSDVT</sequence>
<feature type="non-terminal residue" evidence="1">
    <location>
        <position position="1"/>
    </location>
</feature>
<dbReference type="AlphaFoldDB" id="A0A7D9LGY5"/>
<accession>A0A7D9LGY5</accession>
<dbReference type="InterPro" id="IPR002073">
    <property type="entry name" value="PDEase_catalytic_dom"/>
</dbReference>
<proteinExistence type="predicted"/>
<dbReference type="InterPro" id="IPR036971">
    <property type="entry name" value="PDEase_catalytic_dom_sf"/>
</dbReference>
<comment type="caution">
    <text evidence="1">The sequence shown here is derived from an EMBL/GenBank/DDBJ whole genome shotgun (WGS) entry which is preliminary data.</text>
</comment>
<dbReference type="PROSITE" id="PS51845">
    <property type="entry name" value="PDEASE_I_2"/>
    <property type="match status" value="1"/>
</dbReference>
<gene>
    <name evidence="1" type="ORF">PACLA_8A042823</name>
</gene>
<dbReference type="Gene3D" id="1.10.1300.10">
    <property type="entry name" value="3'5'-cyclic nucleotide phosphodiesterase, catalytic domain"/>
    <property type="match status" value="1"/>
</dbReference>
<name>A0A7D9LGY5_PARCT</name>
<dbReference type="GO" id="GO:0004114">
    <property type="term" value="F:3',5'-cyclic-nucleotide phosphodiesterase activity"/>
    <property type="evidence" value="ECO:0007669"/>
    <property type="project" value="InterPro"/>
</dbReference>
<keyword evidence="2" id="KW-1185">Reference proteome</keyword>
<evidence type="ECO:0000313" key="1">
    <source>
        <dbReference type="EMBL" id="CAB4032488.1"/>
    </source>
</evidence>
<organism evidence="1 2">
    <name type="scientific">Paramuricea clavata</name>
    <name type="common">Red gorgonian</name>
    <name type="synonym">Violescent sea-whip</name>
    <dbReference type="NCBI Taxonomy" id="317549"/>
    <lineage>
        <taxon>Eukaryota</taxon>
        <taxon>Metazoa</taxon>
        <taxon>Cnidaria</taxon>
        <taxon>Anthozoa</taxon>
        <taxon>Octocorallia</taxon>
        <taxon>Malacalcyonacea</taxon>
        <taxon>Plexauridae</taxon>
        <taxon>Paramuricea</taxon>
    </lineage>
</organism>
<dbReference type="SUPFAM" id="SSF109604">
    <property type="entry name" value="HD-domain/PDEase-like"/>
    <property type="match status" value="1"/>
</dbReference>
<dbReference type="OrthoDB" id="189220at2759"/>
<protein>
    <submittedName>
        <fullName evidence="1">High affinity cAMP-specific and IBMX-insensitive 3,5 -cyclic phosphodiesterase 8A isoform X1</fullName>
    </submittedName>
</protein>
<dbReference type="GO" id="GO:0007165">
    <property type="term" value="P:signal transduction"/>
    <property type="evidence" value="ECO:0007669"/>
    <property type="project" value="InterPro"/>
</dbReference>
<dbReference type="Proteomes" id="UP001152795">
    <property type="component" value="Unassembled WGS sequence"/>
</dbReference>
<evidence type="ECO:0000313" key="2">
    <source>
        <dbReference type="Proteomes" id="UP001152795"/>
    </source>
</evidence>
<reference evidence="1" key="1">
    <citation type="submission" date="2020-04" db="EMBL/GenBank/DDBJ databases">
        <authorList>
            <person name="Alioto T."/>
            <person name="Alioto T."/>
            <person name="Gomez Garrido J."/>
        </authorList>
    </citation>
    <scope>NUCLEOTIDE SEQUENCE</scope>
    <source>
        <strain evidence="1">A484AB</strain>
    </source>
</reference>
<dbReference type="EMBL" id="CACRXK020018442">
    <property type="protein sequence ID" value="CAB4032488.1"/>
    <property type="molecule type" value="Genomic_DNA"/>
</dbReference>